<sequence>MIGELRTSALGPKAYYEVYIDVTTELRHLEEFFEAEHERGRPMVELYELVQHAGNVLPRLYLLLAVGRVFLQSKEAAAKVVLEDLVEHCKGVQQPLRGLFLRNYLLQCTRERLPDTGSDYEGEGGTVSDAIKIVLANFGEMAKLWVRMQHQGPAANKEQREKERAVSRVVLQLWTASLHGCGCEQERAELKVVVGGNLHRLASLEGVTLQVYTAEVVQPLLELIVSCKDGLAQEYLLECVCQVFPVAYHTATLPTLLRFLSWLSAAADESAILSHLISRLCALEPADGETEARDVFTPVADHVERRCASLRLLPSLALALALARLALEAYEAHTEYLERALSLASTRLESLGVVTEKRAVAVVQDLLSLPLKRKGGDVLYVLELTELVSRLEPDEQRRVVSRLLREVAGRGCVISDPHRADRLLVLRGATPPAPPAHRPTRPPPTTPPSCDQLARRVRLAEEGGATLEVSCGKLLAFVGQIVQAVTAAAPNLALRLYVQCAQVADSCGDDDGAYEYLTQAFTLFEEEARAVAKASFAFWPLAGLSPHRNAQRALECLQRALKIADGCKRSGMHAPLFVEILDAYLWHYEQGNDLVTLAYISSLMQLIDQHVAEWRSDWQAASDAPGAPAHVVRYVATRRHISAKVRGGSQKYEGLQL</sequence>
<keyword evidence="4 6" id="KW-0653">Protein transport</keyword>
<comment type="function">
    <text evidence="6">Plays a role in vesicular protein sorting.</text>
</comment>
<dbReference type="GeneID" id="17279886"/>
<evidence type="ECO:0000256" key="7">
    <source>
        <dbReference type="SAM" id="MobiDB-lite"/>
    </source>
</evidence>
<dbReference type="GO" id="GO:0042147">
    <property type="term" value="P:retrograde transport, endosome to Golgi"/>
    <property type="evidence" value="ECO:0007669"/>
    <property type="project" value="InterPro"/>
</dbReference>
<feature type="region of interest" description="Disordered" evidence="7">
    <location>
        <begin position="429"/>
        <end position="450"/>
    </location>
</feature>
<keyword evidence="5" id="KW-0472">Membrane</keyword>
<dbReference type="STRING" id="2903.R1FGH6"/>
<accession>A0A0D3KFT1</accession>
<proteinExistence type="inferred from homology"/>
<dbReference type="GO" id="GO:0030906">
    <property type="term" value="C:retromer, cargo-selective complex"/>
    <property type="evidence" value="ECO:0007669"/>
    <property type="project" value="InterPro"/>
</dbReference>
<dbReference type="Gene3D" id="1.25.40.660">
    <property type="entry name" value="Vacuolar protein sorting-associated protein 35, helical subcomplex Vps35-C"/>
    <property type="match status" value="2"/>
</dbReference>
<dbReference type="eggNOG" id="KOG1107">
    <property type="taxonomic scope" value="Eukaryota"/>
</dbReference>
<dbReference type="InterPro" id="IPR042491">
    <property type="entry name" value="Vps35_C"/>
</dbReference>
<comment type="subcellular location">
    <subcellularLocation>
        <location evidence="1">Membrane</location>
        <topology evidence="1">Peripheral membrane protein</topology>
    </subcellularLocation>
</comment>
<evidence type="ECO:0000313" key="8">
    <source>
        <dbReference type="EnsemblProtists" id="EOD34616"/>
    </source>
</evidence>
<evidence type="ECO:0000256" key="4">
    <source>
        <dbReference type="ARBA" id="ARBA00022927"/>
    </source>
</evidence>
<dbReference type="Pfam" id="PF03635">
    <property type="entry name" value="Vps35"/>
    <property type="match status" value="4"/>
</dbReference>
<feature type="compositionally biased region" description="Pro residues" evidence="7">
    <location>
        <begin position="431"/>
        <end position="447"/>
    </location>
</feature>
<organism evidence="8 9">
    <name type="scientific">Emiliania huxleyi (strain CCMP1516)</name>
    <dbReference type="NCBI Taxonomy" id="280463"/>
    <lineage>
        <taxon>Eukaryota</taxon>
        <taxon>Haptista</taxon>
        <taxon>Haptophyta</taxon>
        <taxon>Prymnesiophyceae</taxon>
        <taxon>Isochrysidales</taxon>
        <taxon>Noelaerhabdaceae</taxon>
        <taxon>Emiliania</taxon>
    </lineage>
</organism>
<dbReference type="GO" id="GO:0006886">
    <property type="term" value="P:intracellular protein transport"/>
    <property type="evidence" value="ECO:0007669"/>
    <property type="project" value="TreeGrafter"/>
</dbReference>
<dbReference type="PANTHER" id="PTHR11099:SF0">
    <property type="entry name" value="VACUOLAR PROTEIN SORTING-ASSOCIATED PROTEIN 35"/>
    <property type="match status" value="1"/>
</dbReference>
<dbReference type="GO" id="GO:0005770">
    <property type="term" value="C:late endosome"/>
    <property type="evidence" value="ECO:0007669"/>
    <property type="project" value="TreeGrafter"/>
</dbReference>
<dbReference type="EnsemblProtists" id="EOD34616">
    <property type="protein sequence ID" value="EOD34616"/>
    <property type="gene ID" value="EMIHUDRAFT_467558"/>
</dbReference>
<dbReference type="GO" id="GO:0005829">
    <property type="term" value="C:cytosol"/>
    <property type="evidence" value="ECO:0007669"/>
    <property type="project" value="GOC"/>
</dbReference>
<keyword evidence="3 6" id="KW-0813">Transport</keyword>
<evidence type="ECO:0000256" key="5">
    <source>
        <dbReference type="ARBA" id="ARBA00023136"/>
    </source>
</evidence>
<evidence type="ECO:0000256" key="3">
    <source>
        <dbReference type="ARBA" id="ARBA00022448"/>
    </source>
</evidence>
<dbReference type="HOGENOM" id="CLU_005836_1_0_1"/>
<evidence type="ECO:0000256" key="2">
    <source>
        <dbReference type="ARBA" id="ARBA00006536"/>
    </source>
</evidence>
<dbReference type="PANTHER" id="PTHR11099">
    <property type="entry name" value="VACUOLAR SORTING PROTEIN 35"/>
    <property type="match status" value="1"/>
</dbReference>
<evidence type="ECO:0000256" key="1">
    <source>
        <dbReference type="ARBA" id="ARBA00004170"/>
    </source>
</evidence>
<keyword evidence="9" id="KW-1185">Reference proteome</keyword>
<comment type="similarity">
    <text evidence="2 6">Belongs to the VPS35 family.</text>
</comment>
<evidence type="ECO:0000256" key="6">
    <source>
        <dbReference type="PIRNR" id="PIRNR009375"/>
    </source>
</evidence>
<dbReference type="PaxDb" id="2903-EOD34616"/>
<reference evidence="9" key="1">
    <citation type="journal article" date="2013" name="Nature">
        <title>Pan genome of the phytoplankton Emiliania underpins its global distribution.</title>
        <authorList>
            <person name="Read B.A."/>
            <person name="Kegel J."/>
            <person name="Klute M.J."/>
            <person name="Kuo A."/>
            <person name="Lefebvre S.C."/>
            <person name="Maumus F."/>
            <person name="Mayer C."/>
            <person name="Miller J."/>
            <person name="Monier A."/>
            <person name="Salamov A."/>
            <person name="Young J."/>
            <person name="Aguilar M."/>
            <person name="Claverie J.M."/>
            <person name="Frickenhaus S."/>
            <person name="Gonzalez K."/>
            <person name="Herman E.K."/>
            <person name="Lin Y.C."/>
            <person name="Napier J."/>
            <person name="Ogata H."/>
            <person name="Sarno A.F."/>
            <person name="Shmutz J."/>
            <person name="Schroeder D."/>
            <person name="de Vargas C."/>
            <person name="Verret F."/>
            <person name="von Dassow P."/>
            <person name="Valentin K."/>
            <person name="Van de Peer Y."/>
            <person name="Wheeler G."/>
            <person name="Dacks J.B."/>
            <person name="Delwiche C.F."/>
            <person name="Dyhrman S.T."/>
            <person name="Glockner G."/>
            <person name="John U."/>
            <person name="Richards T."/>
            <person name="Worden A.Z."/>
            <person name="Zhang X."/>
            <person name="Grigoriev I.V."/>
            <person name="Allen A.E."/>
            <person name="Bidle K."/>
            <person name="Borodovsky M."/>
            <person name="Bowler C."/>
            <person name="Brownlee C."/>
            <person name="Cock J.M."/>
            <person name="Elias M."/>
            <person name="Gladyshev V.N."/>
            <person name="Groth M."/>
            <person name="Guda C."/>
            <person name="Hadaegh A."/>
            <person name="Iglesias-Rodriguez M.D."/>
            <person name="Jenkins J."/>
            <person name="Jones B.M."/>
            <person name="Lawson T."/>
            <person name="Leese F."/>
            <person name="Lindquist E."/>
            <person name="Lobanov A."/>
            <person name="Lomsadze A."/>
            <person name="Malik S.B."/>
            <person name="Marsh M.E."/>
            <person name="Mackinder L."/>
            <person name="Mock T."/>
            <person name="Mueller-Roeber B."/>
            <person name="Pagarete A."/>
            <person name="Parker M."/>
            <person name="Probert I."/>
            <person name="Quesneville H."/>
            <person name="Raines C."/>
            <person name="Rensing S.A."/>
            <person name="Riano-Pachon D.M."/>
            <person name="Richier S."/>
            <person name="Rokitta S."/>
            <person name="Shiraiwa Y."/>
            <person name="Soanes D.M."/>
            <person name="van der Giezen M."/>
            <person name="Wahlund T.M."/>
            <person name="Williams B."/>
            <person name="Wilson W."/>
            <person name="Wolfe G."/>
            <person name="Wurch L.L."/>
        </authorList>
    </citation>
    <scope>NUCLEOTIDE SEQUENCE</scope>
</reference>
<evidence type="ECO:0000313" key="9">
    <source>
        <dbReference type="Proteomes" id="UP000013827"/>
    </source>
</evidence>
<dbReference type="PIRSF" id="PIRSF009375">
    <property type="entry name" value="Retromer_Vps35"/>
    <property type="match status" value="1"/>
</dbReference>
<dbReference type="InterPro" id="IPR005378">
    <property type="entry name" value="Vps35"/>
</dbReference>
<dbReference type="AlphaFoldDB" id="A0A0D3KFT1"/>
<dbReference type="RefSeq" id="XP_005787045.1">
    <property type="nucleotide sequence ID" value="XM_005786988.1"/>
</dbReference>
<dbReference type="Proteomes" id="UP000013827">
    <property type="component" value="Unassembled WGS sequence"/>
</dbReference>
<name>A0A0D3KFT1_EMIH1</name>
<dbReference type="KEGG" id="ehx:EMIHUDRAFT_467558"/>
<protein>
    <recommendedName>
        <fullName evidence="6">Vacuolar protein sorting-associated protein 35</fullName>
    </recommendedName>
</protein>
<reference evidence="8" key="2">
    <citation type="submission" date="2024-10" db="UniProtKB">
        <authorList>
            <consortium name="EnsemblProtists"/>
        </authorList>
    </citation>
    <scope>IDENTIFICATION</scope>
</reference>